<dbReference type="PIRSF" id="PIRSF006232">
    <property type="entry name" value="Pirin"/>
    <property type="match status" value="1"/>
</dbReference>
<keyword evidence="7" id="KW-1185">Reference proteome</keyword>
<evidence type="ECO:0000256" key="2">
    <source>
        <dbReference type="PIRSR" id="PIRSR006232-1"/>
    </source>
</evidence>
<proteinExistence type="inferred from homology"/>
<feature type="binding site" evidence="2">
    <location>
        <position position="74"/>
    </location>
    <ligand>
        <name>Fe cation</name>
        <dbReference type="ChEBI" id="CHEBI:24875"/>
    </ligand>
</feature>
<comment type="cofactor">
    <cofactor evidence="2">
        <name>Fe cation</name>
        <dbReference type="ChEBI" id="CHEBI:24875"/>
    </cofactor>
    <text evidence="2">Binds 1 Fe cation per subunit.</text>
</comment>
<accession>A0AAE9VLV4</accession>
<dbReference type="KEGG" id="dce:O6P33_07850"/>
<feature type="binding site" evidence="2">
    <location>
        <position position="118"/>
    </location>
    <ligand>
        <name>Fe cation</name>
        <dbReference type="ChEBI" id="CHEBI:24875"/>
    </ligand>
</feature>
<organism evidence="6 7">
    <name type="scientific">Denitrificimonas caeni</name>
    <dbReference type="NCBI Taxonomy" id="521720"/>
    <lineage>
        <taxon>Bacteria</taxon>
        <taxon>Pseudomonadati</taxon>
        <taxon>Pseudomonadota</taxon>
        <taxon>Gammaproteobacteria</taxon>
        <taxon>Pseudomonadales</taxon>
        <taxon>Pseudomonadaceae</taxon>
        <taxon>Denitrificimonas</taxon>
    </lineage>
</organism>
<sequence>MSNQSHNTDLPCTTKAGDAAIELLLQPKEQELGGFTVRRSVPSRGARRIGPWVFFDHMGPAYFPAGDGVNVMPHPHINIATVTYLLEGEMLHQDSVGSVQKIRPGDLNLMVAGSGIVHSERQSAEVKSQPHCIHGFQLWLALPAAGEETAPAFYHYNTEQIPSVDVAGVAVRVLMGSAYGVTSPVKTFSPTLYLEARLRAGQPLTLAQAAMRGLYVVTGEINIQDSTVSAETLAVLAAEQEITITAKSDSQVVLIGGDDIGHRYMDWNFVSSRIERVKQARQQWIDQQFAKIPTDNQEYIPYPHITR</sequence>
<dbReference type="GO" id="GO:0046872">
    <property type="term" value="F:metal ion binding"/>
    <property type="evidence" value="ECO:0007669"/>
    <property type="project" value="UniProtKB-KW"/>
</dbReference>
<dbReference type="RefSeq" id="WP_269817234.1">
    <property type="nucleotide sequence ID" value="NZ_CP114976.1"/>
</dbReference>
<keyword evidence="2" id="KW-0408">Iron</keyword>
<evidence type="ECO:0000256" key="1">
    <source>
        <dbReference type="ARBA" id="ARBA00008416"/>
    </source>
</evidence>
<dbReference type="Gene3D" id="2.60.120.10">
    <property type="entry name" value="Jelly Rolls"/>
    <property type="match status" value="2"/>
</dbReference>
<comment type="similarity">
    <text evidence="1 3">Belongs to the pirin family.</text>
</comment>
<protein>
    <submittedName>
        <fullName evidence="6">Pirin family protein</fullName>
    </submittedName>
</protein>
<evidence type="ECO:0000313" key="7">
    <source>
        <dbReference type="Proteomes" id="UP001212189"/>
    </source>
</evidence>
<dbReference type="Proteomes" id="UP001212189">
    <property type="component" value="Chromosome"/>
</dbReference>
<gene>
    <name evidence="6" type="ORF">O6P33_07850</name>
</gene>
<dbReference type="Pfam" id="PF02678">
    <property type="entry name" value="Pirin"/>
    <property type="match status" value="1"/>
</dbReference>
<feature type="domain" description="Pirin N-terminal" evidence="4">
    <location>
        <begin position="35"/>
        <end position="140"/>
    </location>
</feature>
<feature type="binding site" evidence="2">
    <location>
        <position position="76"/>
    </location>
    <ligand>
        <name>Fe cation</name>
        <dbReference type="ChEBI" id="CHEBI:24875"/>
    </ligand>
</feature>
<evidence type="ECO:0000313" key="6">
    <source>
        <dbReference type="EMBL" id="WBE24292.1"/>
    </source>
</evidence>
<evidence type="ECO:0000259" key="5">
    <source>
        <dbReference type="Pfam" id="PF05726"/>
    </source>
</evidence>
<dbReference type="Pfam" id="PF05726">
    <property type="entry name" value="Pirin_C"/>
    <property type="match status" value="1"/>
</dbReference>
<dbReference type="InterPro" id="IPR011051">
    <property type="entry name" value="RmlC_Cupin_sf"/>
</dbReference>
<dbReference type="InterPro" id="IPR003829">
    <property type="entry name" value="Pirin_N_dom"/>
</dbReference>
<feature type="binding site" evidence="2">
    <location>
        <position position="120"/>
    </location>
    <ligand>
        <name>Fe cation</name>
        <dbReference type="ChEBI" id="CHEBI:24875"/>
    </ligand>
</feature>
<name>A0AAE9VLV4_9GAMM</name>
<evidence type="ECO:0000256" key="3">
    <source>
        <dbReference type="RuleBase" id="RU003457"/>
    </source>
</evidence>
<dbReference type="EMBL" id="CP114976">
    <property type="protein sequence ID" value="WBE24292.1"/>
    <property type="molecule type" value="Genomic_DNA"/>
</dbReference>
<dbReference type="PANTHER" id="PTHR13903:SF8">
    <property type="entry name" value="PIRIN"/>
    <property type="match status" value="1"/>
</dbReference>
<dbReference type="InterPro" id="IPR008778">
    <property type="entry name" value="Pirin_C_dom"/>
</dbReference>
<dbReference type="CDD" id="cd02909">
    <property type="entry name" value="cupin_pirin_N"/>
    <property type="match status" value="1"/>
</dbReference>
<dbReference type="InterPro" id="IPR014710">
    <property type="entry name" value="RmlC-like_jellyroll"/>
</dbReference>
<dbReference type="AlphaFoldDB" id="A0AAE9VLV4"/>
<reference evidence="6 7" key="1">
    <citation type="submission" date="2022-12" db="EMBL/GenBank/DDBJ databases">
        <title>Coexistence and Characterization of a Novel Tigecycline Resistance gene tet(X) variant and blaNDM-1 in a Pseudomonas caeni Isolate of Chicken Origin.</title>
        <authorList>
            <person name="Lu X."/>
            <person name="Zhang L."/>
            <person name="Li R."/>
            <person name="Wang Z."/>
        </authorList>
    </citation>
    <scope>NUCLEOTIDE SEQUENCE [LARGE SCALE GENOMIC DNA]</scope>
    <source>
        <strain evidence="6 7">CE14</strain>
    </source>
</reference>
<dbReference type="CDD" id="cd02247">
    <property type="entry name" value="cupin_pirin_C"/>
    <property type="match status" value="1"/>
</dbReference>
<dbReference type="InterPro" id="IPR012093">
    <property type="entry name" value="Pirin"/>
</dbReference>
<feature type="domain" description="Pirin C-terminal" evidence="5">
    <location>
        <begin position="193"/>
        <end position="289"/>
    </location>
</feature>
<dbReference type="SUPFAM" id="SSF51182">
    <property type="entry name" value="RmlC-like cupins"/>
    <property type="match status" value="1"/>
</dbReference>
<keyword evidence="2" id="KW-0479">Metal-binding</keyword>
<dbReference type="PANTHER" id="PTHR13903">
    <property type="entry name" value="PIRIN-RELATED"/>
    <property type="match status" value="1"/>
</dbReference>
<evidence type="ECO:0000259" key="4">
    <source>
        <dbReference type="Pfam" id="PF02678"/>
    </source>
</evidence>